<proteinExistence type="predicted"/>
<reference evidence="1" key="1">
    <citation type="submission" date="2012-11" db="EMBL/GenBank/DDBJ databases">
        <title>Permanent draft genomes of Rhodopirellula europaea strain SH398 and 6C.</title>
        <authorList>
            <person name="Richter M."/>
            <person name="Richter-Heitmann T."/>
            <person name="Frank C."/>
            <person name="Harder J."/>
            <person name="Glockner F.O."/>
        </authorList>
    </citation>
    <scope>NUCLEOTIDE SEQUENCE</scope>
    <source>
        <strain evidence="1">6C</strain>
    </source>
</reference>
<dbReference type="AlphaFoldDB" id="M2B3I0"/>
<dbReference type="InterPro" id="IPR011474">
    <property type="entry name" value="DUF1580"/>
</dbReference>
<gene>
    <name evidence="1" type="ORF">RE6C_02683</name>
</gene>
<comment type="caution">
    <text evidence="1">The sequence shown here is derived from an EMBL/GenBank/DDBJ whole genome shotgun (WGS) entry which is preliminary data.</text>
</comment>
<dbReference type="Proteomes" id="UP000011529">
    <property type="component" value="Unassembled WGS sequence"/>
</dbReference>
<evidence type="ECO:0000313" key="1">
    <source>
        <dbReference type="EMBL" id="EMB16318.1"/>
    </source>
</evidence>
<evidence type="ECO:0000313" key="2">
    <source>
        <dbReference type="Proteomes" id="UP000011529"/>
    </source>
</evidence>
<name>M2B3I0_9BACT</name>
<keyword evidence="2" id="KW-1185">Reference proteome</keyword>
<dbReference type="PATRIC" id="fig|1263867.3.peg.2868"/>
<reference evidence="1" key="2">
    <citation type="journal article" date="2013" name="Mar. Genomics">
        <title>Expression of sulfatases in Rhodopirellula baltica and the diversity of sulfatases in the genus Rhodopirellula.</title>
        <authorList>
            <person name="Wegner C.E."/>
            <person name="Richter-Heitmann T."/>
            <person name="Klindworth A."/>
            <person name="Klockow C."/>
            <person name="Richter M."/>
            <person name="Achstetter T."/>
            <person name="Glockner F.O."/>
            <person name="Harder J."/>
        </authorList>
    </citation>
    <scope>NUCLEOTIDE SEQUENCE [LARGE SCALE GENOMIC DNA]</scope>
    <source>
        <strain evidence="1">6C</strain>
    </source>
</reference>
<dbReference type="Pfam" id="PF07618">
    <property type="entry name" value="DUF1580"/>
    <property type="match status" value="1"/>
</dbReference>
<sequence>MLASVMVGGIRYTTIEAVRRFLDAKPAMASRADSSLDDAIEEALREAGL</sequence>
<dbReference type="EMBL" id="ANMO01000120">
    <property type="protein sequence ID" value="EMB16318.1"/>
    <property type="molecule type" value="Genomic_DNA"/>
</dbReference>
<protein>
    <submittedName>
        <fullName evidence="1">Uncharacterized protein</fullName>
    </submittedName>
</protein>
<organism evidence="1 2">
    <name type="scientific">Rhodopirellula europaea 6C</name>
    <dbReference type="NCBI Taxonomy" id="1263867"/>
    <lineage>
        <taxon>Bacteria</taxon>
        <taxon>Pseudomonadati</taxon>
        <taxon>Planctomycetota</taxon>
        <taxon>Planctomycetia</taxon>
        <taxon>Pirellulales</taxon>
        <taxon>Pirellulaceae</taxon>
        <taxon>Rhodopirellula</taxon>
    </lineage>
</organism>
<accession>M2B3I0</accession>